<dbReference type="InterPro" id="IPR001623">
    <property type="entry name" value="DnaJ_domain"/>
</dbReference>
<reference evidence="3" key="1">
    <citation type="journal article" date="2024" name="IScience">
        <title>Strigolactones Initiate the Formation of Haustorium-like Structures in Castilleja.</title>
        <authorList>
            <person name="Buerger M."/>
            <person name="Peterson D."/>
            <person name="Chory J."/>
        </authorList>
    </citation>
    <scope>NUCLEOTIDE SEQUENCE [LARGE SCALE GENOMIC DNA]</scope>
</reference>
<dbReference type="InterPro" id="IPR036869">
    <property type="entry name" value="J_dom_sf"/>
</dbReference>
<accession>A0ABD3CKL5</accession>
<dbReference type="Pfam" id="PF00226">
    <property type="entry name" value="DnaJ"/>
    <property type="match status" value="1"/>
</dbReference>
<dbReference type="SMART" id="SM00271">
    <property type="entry name" value="DnaJ"/>
    <property type="match status" value="1"/>
</dbReference>
<evidence type="ECO:0000313" key="3">
    <source>
        <dbReference type="Proteomes" id="UP001632038"/>
    </source>
</evidence>
<dbReference type="SUPFAM" id="SSF46565">
    <property type="entry name" value="Chaperone J-domain"/>
    <property type="match status" value="1"/>
</dbReference>
<dbReference type="PANTHER" id="PTHR45496:SF12">
    <property type="entry name" value="J DOMAIN-CONTAINING PROTEIN"/>
    <property type="match status" value="1"/>
</dbReference>
<dbReference type="PANTHER" id="PTHR45496">
    <property type="entry name" value="CHAPERONE DNAJ-DOMAIN SUPERFAMILY PROTEIN"/>
    <property type="match status" value="1"/>
</dbReference>
<gene>
    <name evidence="2" type="ORF">CASFOL_023447</name>
</gene>
<dbReference type="Proteomes" id="UP001632038">
    <property type="component" value="Unassembled WGS sequence"/>
</dbReference>
<proteinExistence type="predicted"/>
<feature type="domain" description="J" evidence="1">
    <location>
        <begin position="74"/>
        <end position="139"/>
    </location>
</feature>
<organism evidence="2 3">
    <name type="scientific">Castilleja foliolosa</name>
    <dbReference type="NCBI Taxonomy" id="1961234"/>
    <lineage>
        <taxon>Eukaryota</taxon>
        <taxon>Viridiplantae</taxon>
        <taxon>Streptophyta</taxon>
        <taxon>Embryophyta</taxon>
        <taxon>Tracheophyta</taxon>
        <taxon>Spermatophyta</taxon>
        <taxon>Magnoliopsida</taxon>
        <taxon>eudicotyledons</taxon>
        <taxon>Gunneridae</taxon>
        <taxon>Pentapetalae</taxon>
        <taxon>asterids</taxon>
        <taxon>lamiids</taxon>
        <taxon>Lamiales</taxon>
        <taxon>Orobanchaceae</taxon>
        <taxon>Pedicularideae</taxon>
        <taxon>Castillejinae</taxon>
        <taxon>Castilleja</taxon>
    </lineage>
</organism>
<dbReference type="Gene3D" id="1.10.287.110">
    <property type="entry name" value="DnaJ domain"/>
    <property type="match status" value="1"/>
</dbReference>
<dbReference type="AlphaFoldDB" id="A0ABD3CKL5"/>
<evidence type="ECO:0000313" key="2">
    <source>
        <dbReference type="EMBL" id="KAL3630463.1"/>
    </source>
</evidence>
<sequence length="394" mass="43464">MGTHKRQSGQVETKPETHRFLTAADYFLHDRNFSDCRLYASRARDSDPTHPGPTRILAIATVLSAPSISSTLHDYYAVFSLPRFEPDSARIRSVYRTLASNLNPNVNPYSLAAEALDLVLRAWSVLSNPSEKARFDNELLRSCTSASGNGTFWTICPYCYYVYEYDRAYESCCLKCSNEKCRRVLHAVAIQAPPPPGDVVEKGQYLCSGFMPFGMCGGNGEEKRENMWSPFEPLVGSSSKGWDQNVACNGQGVVVDVSDDEMAVQMEFEDHGNGKRTKVEAGYNGGVKDLNGNKNGFLESVAKELKTMRKKSVPWNSKKLMGRGFTIDSNQACFDFNAYGNSNENENGGDDSEHEFEGEASNGVEGGVEFFEGDDDVLIGLESGFNVGNGDMSF</sequence>
<dbReference type="InterPro" id="IPR053052">
    <property type="entry name" value="Imprinting_Balance_Reg"/>
</dbReference>
<keyword evidence="3" id="KW-1185">Reference proteome</keyword>
<comment type="caution">
    <text evidence="2">The sequence shown here is derived from an EMBL/GenBank/DDBJ whole genome shotgun (WGS) entry which is preliminary data.</text>
</comment>
<evidence type="ECO:0000259" key="1">
    <source>
        <dbReference type="PROSITE" id="PS50076"/>
    </source>
</evidence>
<dbReference type="EMBL" id="JAVIJP010000032">
    <property type="protein sequence ID" value="KAL3630463.1"/>
    <property type="molecule type" value="Genomic_DNA"/>
</dbReference>
<name>A0ABD3CKL5_9LAMI</name>
<protein>
    <recommendedName>
        <fullName evidence="1">J domain-containing protein</fullName>
    </recommendedName>
</protein>
<dbReference type="PROSITE" id="PS50076">
    <property type="entry name" value="DNAJ_2"/>
    <property type="match status" value="1"/>
</dbReference>